<name>A0A6V7RD15_9BACL</name>
<dbReference type="SMART" id="SM00028">
    <property type="entry name" value="TPR"/>
    <property type="match status" value="4"/>
</dbReference>
<dbReference type="Proteomes" id="UP000588186">
    <property type="component" value="Unassembled WGS sequence"/>
</dbReference>
<dbReference type="PROSITE" id="PS50005">
    <property type="entry name" value="TPR"/>
    <property type="match status" value="1"/>
</dbReference>
<dbReference type="RefSeq" id="WP_186077522.1">
    <property type="nucleotide sequence ID" value="NZ_CAJEWB010000010.1"/>
</dbReference>
<proteinExistence type="predicted"/>
<dbReference type="EMBL" id="CAJEWB010000010">
    <property type="protein sequence ID" value="CAD2075642.1"/>
    <property type="molecule type" value="Genomic_DNA"/>
</dbReference>
<dbReference type="InterPro" id="IPR019734">
    <property type="entry name" value="TPR_rpt"/>
</dbReference>
<keyword evidence="1" id="KW-0802">TPR repeat</keyword>
<keyword evidence="3" id="KW-1185">Reference proteome</keyword>
<evidence type="ECO:0000313" key="2">
    <source>
        <dbReference type="EMBL" id="CAD2075642.1"/>
    </source>
</evidence>
<dbReference type="PANTHER" id="PTHR12558">
    <property type="entry name" value="CELL DIVISION CYCLE 16,23,27"/>
    <property type="match status" value="1"/>
</dbReference>
<protein>
    <submittedName>
        <fullName evidence="2">Tetratricopeptide repeat protein</fullName>
    </submittedName>
</protein>
<reference evidence="2 3" key="1">
    <citation type="submission" date="2020-07" db="EMBL/GenBank/DDBJ databases">
        <authorList>
            <person name="Criscuolo A."/>
        </authorList>
    </citation>
    <scope>NUCLEOTIDE SEQUENCE [LARGE SCALE GENOMIC DNA]</scope>
    <source>
        <strain evidence="2">CIP107946</strain>
    </source>
</reference>
<evidence type="ECO:0000256" key="1">
    <source>
        <dbReference type="PROSITE-ProRule" id="PRU00339"/>
    </source>
</evidence>
<comment type="caution">
    <text evidence="2">The sequence shown here is derived from an EMBL/GenBank/DDBJ whole genome shotgun (WGS) entry which is preliminary data.</text>
</comment>
<dbReference type="AlphaFoldDB" id="A0A6V7RD15"/>
<dbReference type="Pfam" id="PF13181">
    <property type="entry name" value="TPR_8"/>
    <property type="match status" value="2"/>
</dbReference>
<gene>
    <name evidence="2" type="ORF">JEOPIN946_01069</name>
</gene>
<sequence>MNESLLKLIDELKVGQYDIEKIHTFTETLHEYTKESDLELLFVLGDILMQLGDTIHALNIFEYLYSEVGHDDNLLSYIVEIYIVDNRLDDALLLINDVEKTPTVLMLKSEIFQQMNLNDVALKALYEARELSDDIVIDFAIAELLYYLGDIGDAVRFYENVIEHNFDRVNNVNIHQRLADIYVNQMDFDHALSHLNEIDEAEYTNDDYYLKSIIYYYLERYDESEKTLMKVISNEPYYTNAYVLLMKVYEENYEYHKAYDLLEDYVVLDNQNANVFYHLGRLSIRLGKVEEANEFFTKATTLDETYDDAYRILFQNLLTDDKPEEIKHYLPHISTENLTPHSLHLLANIEALNEEDEEASKYYETAYAYLNEDTDFLYDYYQFLLEVRDPKYLILLKQLIRLDPNNTDLALELERLRGEEDGF</sequence>
<dbReference type="PANTHER" id="PTHR12558:SF13">
    <property type="entry name" value="CELL DIVISION CYCLE PROTEIN 27 HOMOLOG"/>
    <property type="match status" value="1"/>
</dbReference>
<organism evidence="2 3">
    <name type="scientific">Phocicoccus pinnipedialis</name>
    <dbReference type="NCBI Taxonomy" id="110845"/>
    <lineage>
        <taxon>Bacteria</taxon>
        <taxon>Bacillati</taxon>
        <taxon>Bacillota</taxon>
        <taxon>Bacilli</taxon>
        <taxon>Bacillales</taxon>
        <taxon>Salinicoccaceae</taxon>
        <taxon>Phocicoccus</taxon>
    </lineage>
</organism>
<dbReference type="Gene3D" id="1.25.40.10">
    <property type="entry name" value="Tetratricopeptide repeat domain"/>
    <property type="match status" value="2"/>
</dbReference>
<dbReference type="InterPro" id="IPR011990">
    <property type="entry name" value="TPR-like_helical_dom_sf"/>
</dbReference>
<evidence type="ECO:0000313" key="3">
    <source>
        <dbReference type="Proteomes" id="UP000588186"/>
    </source>
</evidence>
<feature type="repeat" description="TPR" evidence="1">
    <location>
        <begin position="273"/>
        <end position="306"/>
    </location>
</feature>
<dbReference type="SUPFAM" id="SSF48452">
    <property type="entry name" value="TPR-like"/>
    <property type="match status" value="2"/>
</dbReference>
<accession>A0A6V7RD15</accession>